<feature type="domain" description="Histidine kinase" evidence="17">
    <location>
        <begin position="289"/>
        <end position="510"/>
    </location>
</feature>
<gene>
    <name evidence="20" type="ORF">IB286_06130</name>
</gene>
<dbReference type="CDD" id="cd17546">
    <property type="entry name" value="REC_hyHK_CKI1_RcsC-like"/>
    <property type="match status" value="1"/>
</dbReference>
<dbReference type="EC" id="2.7.13.3" evidence="3"/>
<evidence type="ECO:0000256" key="1">
    <source>
        <dbReference type="ARBA" id="ARBA00000085"/>
    </source>
</evidence>
<dbReference type="InterPro" id="IPR004358">
    <property type="entry name" value="Sig_transdc_His_kin-like_C"/>
</dbReference>
<dbReference type="GO" id="GO:0005886">
    <property type="term" value="C:plasma membrane"/>
    <property type="evidence" value="ECO:0007669"/>
    <property type="project" value="UniProtKB-SubCell"/>
</dbReference>
<feature type="domain" description="Response regulatory" evidence="18">
    <location>
        <begin position="637"/>
        <end position="753"/>
    </location>
</feature>
<evidence type="ECO:0000256" key="5">
    <source>
        <dbReference type="ARBA" id="ARBA00022553"/>
    </source>
</evidence>
<feature type="modified residue" description="Phosphohistidine" evidence="14">
    <location>
        <position position="823"/>
    </location>
</feature>
<keyword evidence="10" id="KW-0067">ATP-binding</keyword>
<dbReference type="SUPFAM" id="SSF47384">
    <property type="entry name" value="Homodimeric domain of signal transducing histidine kinase"/>
    <property type="match status" value="1"/>
</dbReference>
<evidence type="ECO:0000256" key="3">
    <source>
        <dbReference type="ARBA" id="ARBA00012438"/>
    </source>
</evidence>
<sequence length="892" mass="98620">MRKRLSIRTLILLMGLVPITLLCLIFGGFIVNNQIGNINKLMSDRAEGTVREFSALISPILEDTSSQASTKAGLSRMANSLLESPGTRSVAIYDAEAKLLLQSGPVLPAPEFTESAELPTNEQGRYFQLTRPVYGPALTQADFHAPLGWVQIGFHNHDYQLSKYQTLLVSSLGITAALCIAAILALYINLRLNQDTKSIRRALERLIKGEHNFYLQIAGDDSLSDIAELVNNLRQAHLQALSELENSIQQGHTDLHNTLETLEVQNIELDLARREAIEASRIKSEFLANTSHEIRTPLNAIIGFSNVLLKTELDKRQHQSTESIRIAAGNLLTIINDILDFSKLEAGKLVLDKGPVSIRDVLEETLQMQAPAALDKQLDLILDIDLDVPETVESDALRLKQVFTNLVSNAIKFTQHGHVIISVSASHFEQGMVTLNFNVTDTGIGLSGEQQKKLFRDFSQADASITRQYGGTGLGLVIVKRIIEQMHGEIGVESETGKGALFWVSLNLPISNTTLELRPFNRLQNKSVSLYATQPLQQNALQKLLQSWGIKVVAADSLDAMDSHTDYRLLALGCNDTESILPQVDRDNTVVISPCPKTELPQKAALLPAPVNHCQLFDALYRGRKAQTNEPQFSGNHVLLVDDNPANLLFLSDALSQFGIATVTAKNGPEAIQRCLSERFDLILMDIQMPQLDGIDTSTAIRHQGANTNTPIVLVSAHLAPDDPLQLRKAGINDFISKPVTDTQLRVIFERYLLVKEVNPSAFNGDTTERPVDIELCLQLAKQRPAMAKEMLGIMLNDLPSQLEQLRHAQNTNDWTSISQINHHLKGACCYTGVPKLKAAVETLEELLGPSLGNSVFTESTPELQRALKLVIDEAELLCQWREEFDLDVLFE</sequence>
<dbReference type="SUPFAM" id="SSF52172">
    <property type="entry name" value="CheY-like"/>
    <property type="match status" value="1"/>
</dbReference>
<dbReference type="SMART" id="SM00387">
    <property type="entry name" value="HATPase_c"/>
    <property type="match status" value="1"/>
</dbReference>
<evidence type="ECO:0000259" key="17">
    <source>
        <dbReference type="PROSITE" id="PS50109"/>
    </source>
</evidence>
<evidence type="ECO:0000256" key="12">
    <source>
        <dbReference type="ARBA" id="ARBA00023012"/>
    </source>
</evidence>
<accession>A0A927BZR0</accession>
<organism evidence="20 21">
    <name type="scientific">Spongiibacter pelagi</name>
    <dbReference type="NCBI Taxonomy" id="2760804"/>
    <lineage>
        <taxon>Bacteria</taxon>
        <taxon>Pseudomonadati</taxon>
        <taxon>Pseudomonadota</taxon>
        <taxon>Gammaproteobacteria</taxon>
        <taxon>Cellvibrionales</taxon>
        <taxon>Spongiibacteraceae</taxon>
        <taxon>Spongiibacter</taxon>
    </lineage>
</organism>
<feature type="domain" description="HPt" evidence="19">
    <location>
        <begin position="784"/>
        <end position="885"/>
    </location>
</feature>
<dbReference type="CDD" id="cd00082">
    <property type="entry name" value="HisKA"/>
    <property type="match status" value="1"/>
</dbReference>
<dbReference type="Gene3D" id="1.10.287.130">
    <property type="match status" value="1"/>
</dbReference>
<evidence type="ECO:0000256" key="13">
    <source>
        <dbReference type="ARBA" id="ARBA00023136"/>
    </source>
</evidence>
<evidence type="ECO:0000259" key="18">
    <source>
        <dbReference type="PROSITE" id="PS50110"/>
    </source>
</evidence>
<evidence type="ECO:0000256" key="9">
    <source>
        <dbReference type="ARBA" id="ARBA00022777"/>
    </source>
</evidence>
<evidence type="ECO:0000256" key="10">
    <source>
        <dbReference type="ARBA" id="ARBA00022840"/>
    </source>
</evidence>
<keyword evidence="12" id="KW-0902">Two-component regulatory system</keyword>
<reference evidence="20" key="1">
    <citation type="submission" date="2020-09" db="EMBL/GenBank/DDBJ databases">
        <authorList>
            <person name="Yoon J.-W."/>
        </authorList>
    </citation>
    <scope>NUCLEOTIDE SEQUENCE</scope>
    <source>
        <strain evidence="20">KMU-158</strain>
    </source>
</reference>
<evidence type="ECO:0000256" key="16">
    <source>
        <dbReference type="SAM" id="Phobius"/>
    </source>
</evidence>
<dbReference type="SMART" id="SM00388">
    <property type="entry name" value="HisKA"/>
    <property type="match status" value="1"/>
</dbReference>
<keyword evidence="21" id="KW-1185">Reference proteome</keyword>
<evidence type="ECO:0000313" key="20">
    <source>
        <dbReference type="EMBL" id="MBD2858584.1"/>
    </source>
</evidence>
<protein>
    <recommendedName>
        <fullName evidence="3">histidine kinase</fullName>
        <ecNumber evidence="3">2.7.13.3</ecNumber>
    </recommendedName>
</protein>
<keyword evidence="13 16" id="KW-0472">Membrane</keyword>
<comment type="caution">
    <text evidence="20">The sequence shown here is derived from an EMBL/GenBank/DDBJ whole genome shotgun (WGS) entry which is preliminary data.</text>
</comment>
<dbReference type="EMBL" id="JACXLD010000002">
    <property type="protein sequence ID" value="MBD2858584.1"/>
    <property type="molecule type" value="Genomic_DNA"/>
</dbReference>
<keyword evidence="11 16" id="KW-1133">Transmembrane helix</keyword>
<keyword evidence="5 15" id="KW-0597">Phosphoprotein</keyword>
<keyword evidence="4" id="KW-1003">Cell membrane</keyword>
<evidence type="ECO:0000256" key="14">
    <source>
        <dbReference type="PROSITE-ProRule" id="PRU00110"/>
    </source>
</evidence>
<dbReference type="InterPro" id="IPR011006">
    <property type="entry name" value="CheY-like_superfamily"/>
</dbReference>
<dbReference type="Gene3D" id="3.40.50.2300">
    <property type="match status" value="1"/>
</dbReference>
<dbReference type="PROSITE" id="PS50110">
    <property type="entry name" value="RESPONSE_REGULATORY"/>
    <property type="match status" value="1"/>
</dbReference>
<evidence type="ECO:0000256" key="11">
    <source>
        <dbReference type="ARBA" id="ARBA00022989"/>
    </source>
</evidence>
<dbReference type="InterPro" id="IPR036097">
    <property type="entry name" value="HisK_dim/P_sf"/>
</dbReference>
<dbReference type="PROSITE" id="PS50109">
    <property type="entry name" value="HIS_KIN"/>
    <property type="match status" value="1"/>
</dbReference>
<dbReference type="FunFam" id="1.10.287.130:FF:000003">
    <property type="entry name" value="Histidine kinase"/>
    <property type="match status" value="1"/>
</dbReference>
<evidence type="ECO:0000313" key="21">
    <source>
        <dbReference type="Proteomes" id="UP000610558"/>
    </source>
</evidence>
<dbReference type="Proteomes" id="UP000610558">
    <property type="component" value="Unassembled WGS sequence"/>
</dbReference>
<proteinExistence type="predicted"/>
<name>A0A927BZR0_9GAMM</name>
<evidence type="ECO:0000256" key="7">
    <source>
        <dbReference type="ARBA" id="ARBA00022692"/>
    </source>
</evidence>
<dbReference type="Pfam" id="PF01627">
    <property type="entry name" value="Hpt"/>
    <property type="match status" value="1"/>
</dbReference>
<dbReference type="Gene3D" id="1.20.120.160">
    <property type="entry name" value="HPT domain"/>
    <property type="match status" value="1"/>
</dbReference>
<dbReference type="PANTHER" id="PTHR45339">
    <property type="entry name" value="HYBRID SIGNAL TRANSDUCTION HISTIDINE KINASE J"/>
    <property type="match status" value="1"/>
</dbReference>
<evidence type="ECO:0000256" key="15">
    <source>
        <dbReference type="PROSITE-ProRule" id="PRU00169"/>
    </source>
</evidence>
<dbReference type="AlphaFoldDB" id="A0A927BZR0"/>
<feature type="transmembrane region" description="Helical" evidence="16">
    <location>
        <begin position="167"/>
        <end position="190"/>
    </location>
</feature>
<evidence type="ECO:0000256" key="2">
    <source>
        <dbReference type="ARBA" id="ARBA00004651"/>
    </source>
</evidence>
<keyword evidence="6" id="KW-0808">Transferase</keyword>
<dbReference type="SUPFAM" id="SSF47226">
    <property type="entry name" value="Histidine-containing phosphotransfer domain, HPT domain"/>
    <property type="match status" value="1"/>
</dbReference>
<keyword evidence="9" id="KW-0418">Kinase</keyword>
<dbReference type="InterPro" id="IPR001789">
    <property type="entry name" value="Sig_transdc_resp-reg_receiver"/>
</dbReference>
<dbReference type="InterPro" id="IPR003594">
    <property type="entry name" value="HATPase_dom"/>
</dbReference>
<dbReference type="SUPFAM" id="SSF55874">
    <property type="entry name" value="ATPase domain of HSP90 chaperone/DNA topoisomerase II/histidine kinase"/>
    <property type="match status" value="1"/>
</dbReference>
<dbReference type="PROSITE" id="PS50894">
    <property type="entry name" value="HPT"/>
    <property type="match status" value="1"/>
</dbReference>
<evidence type="ECO:0000256" key="4">
    <source>
        <dbReference type="ARBA" id="ARBA00022475"/>
    </source>
</evidence>
<feature type="transmembrane region" description="Helical" evidence="16">
    <location>
        <begin position="12"/>
        <end position="31"/>
    </location>
</feature>
<dbReference type="Gene3D" id="3.30.565.10">
    <property type="entry name" value="Histidine kinase-like ATPase, C-terminal domain"/>
    <property type="match status" value="1"/>
</dbReference>
<feature type="modified residue" description="4-aspartylphosphate" evidence="15">
    <location>
        <position position="686"/>
    </location>
</feature>
<comment type="subcellular location">
    <subcellularLocation>
        <location evidence="2">Cell membrane</location>
        <topology evidence="2">Multi-pass membrane protein</topology>
    </subcellularLocation>
</comment>
<comment type="catalytic activity">
    <reaction evidence="1">
        <text>ATP + protein L-histidine = ADP + protein N-phospho-L-histidine.</text>
        <dbReference type="EC" id="2.7.13.3"/>
    </reaction>
</comment>
<dbReference type="Pfam" id="PF00072">
    <property type="entry name" value="Response_reg"/>
    <property type="match status" value="1"/>
</dbReference>
<dbReference type="FunFam" id="3.30.565.10:FF:000010">
    <property type="entry name" value="Sensor histidine kinase RcsC"/>
    <property type="match status" value="1"/>
</dbReference>
<evidence type="ECO:0000256" key="6">
    <source>
        <dbReference type="ARBA" id="ARBA00022679"/>
    </source>
</evidence>
<dbReference type="RefSeq" id="WP_190763539.1">
    <property type="nucleotide sequence ID" value="NZ_JACXLD010000002.1"/>
</dbReference>
<dbReference type="SMART" id="SM00448">
    <property type="entry name" value="REC"/>
    <property type="match status" value="1"/>
</dbReference>
<dbReference type="GO" id="GO:0005524">
    <property type="term" value="F:ATP binding"/>
    <property type="evidence" value="ECO:0007669"/>
    <property type="project" value="UniProtKB-KW"/>
</dbReference>
<dbReference type="InterPro" id="IPR036641">
    <property type="entry name" value="HPT_dom_sf"/>
</dbReference>
<dbReference type="GO" id="GO:0000155">
    <property type="term" value="F:phosphorelay sensor kinase activity"/>
    <property type="evidence" value="ECO:0007669"/>
    <property type="project" value="InterPro"/>
</dbReference>
<dbReference type="InterPro" id="IPR003661">
    <property type="entry name" value="HisK_dim/P_dom"/>
</dbReference>
<dbReference type="Pfam" id="PF00512">
    <property type="entry name" value="HisKA"/>
    <property type="match status" value="1"/>
</dbReference>
<dbReference type="Pfam" id="PF02518">
    <property type="entry name" value="HATPase_c"/>
    <property type="match status" value="1"/>
</dbReference>
<dbReference type="InterPro" id="IPR005467">
    <property type="entry name" value="His_kinase_dom"/>
</dbReference>
<dbReference type="CDD" id="cd16922">
    <property type="entry name" value="HATPase_EvgS-ArcB-TorS-like"/>
    <property type="match status" value="1"/>
</dbReference>
<dbReference type="PANTHER" id="PTHR45339:SF1">
    <property type="entry name" value="HYBRID SIGNAL TRANSDUCTION HISTIDINE KINASE J"/>
    <property type="match status" value="1"/>
</dbReference>
<dbReference type="InterPro" id="IPR036890">
    <property type="entry name" value="HATPase_C_sf"/>
</dbReference>
<keyword evidence="8" id="KW-0547">Nucleotide-binding</keyword>
<evidence type="ECO:0000256" key="8">
    <source>
        <dbReference type="ARBA" id="ARBA00022741"/>
    </source>
</evidence>
<dbReference type="PRINTS" id="PR00344">
    <property type="entry name" value="BCTRLSENSOR"/>
</dbReference>
<dbReference type="InterPro" id="IPR008207">
    <property type="entry name" value="Sig_transdc_His_kin_Hpt_dom"/>
</dbReference>
<evidence type="ECO:0000259" key="19">
    <source>
        <dbReference type="PROSITE" id="PS50894"/>
    </source>
</evidence>
<keyword evidence="7 16" id="KW-0812">Transmembrane</keyword>